<evidence type="ECO:0000256" key="7">
    <source>
        <dbReference type="ARBA" id="ARBA00022898"/>
    </source>
</evidence>
<dbReference type="GO" id="GO:0019752">
    <property type="term" value="P:carboxylic acid metabolic process"/>
    <property type="evidence" value="ECO:0007669"/>
    <property type="project" value="InterPro"/>
</dbReference>
<evidence type="ECO:0000256" key="14">
    <source>
        <dbReference type="ARBA" id="ARBA00038965"/>
    </source>
</evidence>
<dbReference type="Gene3D" id="6.10.140.2150">
    <property type="match status" value="1"/>
</dbReference>
<dbReference type="FunCoup" id="A0A1D2VC16">
    <property type="interactions" value="745"/>
</dbReference>
<evidence type="ECO:0000313" key="19">
    <source>
        <dbReference type="Proteomes" id="UP000095038"/>
    </source>
</evidence>
<evidence type="ECO:0000256" key="8">
    <source>
        <dbReference type="ARBA" id="ARBA00022919"/>
    </source>
</evidence>
<dbReference type="Pfam" id="PF00282">
    <property type="entry name" value="Pyridoxal_deC"/>
    <property type="match status" value="1"/>
</dbReference>
<evidence type="ECO:0000256" key="13">
    <source>
        <dbReference type="ARBA" id="ARBA00038302"/>
    </source>
</evidence>
<dbReference type="FunFam" id="3.40.640.10:FF:000020">
    <property type="entry name" value="sphingosine-1-phosphate lyase 1"/>
    <property type="match status" value="1"/>
</dbReference>
<evidence type="ECO:0000256" key="6">
    <source>
        <dbReference type="ARBA" id="ARBA00022824"/>
    </source>
</evidence>
<dbReference type="Proteomes" id="UP000095038">
    <property type="component" value="Unassembled WGS sequence"/>
</dbReference>
<dbReference type="EC" id="4.1.2.27" evidence="14"/>
<accession>A0A1D2VC16</accession>
<comment type="similarity">
    <text evidence="13">Belongs to the group II decarboxylase family. Sphingosine-1-phosphate lyase subfamily.</text>
</comment>
<keyword evidence="5" id="KW-0812">Transmembrane</keyword>
<evidence type="ECO:0000256" key="16">
    <source>
        <dbReference type="PIRSR" id="PIRSR602129-50"/>
    </source>
</evidence>
<comment type="pathway">
    <text evidence="3">Lipid metabolism; sphingolipid metabolism.</text>
</comment>
<sequence>MENLSLIGNYKIHLIQNISDITDNVNIVNNIIDEYWNEFGIKFISLSLIKDSIFIFFLTNLVLKLFGIVLQLLNNIYSHGLRNTIHFHYKKLSKKIFKTIFLIPSIKRRIDSEINESLEKLENQLVVSSNGNEKFRDFFKIPHKSLSDEEIFNELNIYEKFKHSDWENGKVSGAVYHGGKEIIGLQSRAFKQYCVANQLHPNVFPGVRKMESEIVSMVINLFNGSTKEEYCGTTTSGGTESLILACYSAKNYGYKYKNICAPEIIAPISIHAGIDKACSYFNIKLHKVELDPVSYKVDLRRVKRLINKNTVLICGSAPNFPHGIVDDIKGLSELGTKYDVPVHVDCCLGSFIISYMEKSGFKDEIPVFDFRLKGVTSISCDTHKYGFAPKGSSIIMYKNKKLRECQYYVSTDWVGGIYGSPTIAGSRPGALMVGCWVTLLKFGDEGYIKSCQEIIKASRKLKKSIVEDEDLNKDLELIGDPMLSVISFKSQSINVYELSDILNKKGWELSSIQKPPGLHIALTALTVPVIEELVEDMKMGIRELKARQRENGEANKGAQSDTAVLYGIAGSIKTPGIVDRLVVGFIDTLYKPAQDV</sequence>
<dbReference type="InterPro" id="IPR050477">
    <property type="entry name" value="GrpII_AminoAcid_Decarb"/>
</dbReference>
<dbReference type="AlphaFoldDB" id="A0A1D2VC16"/>
<gene>
    <name evidence="18" type="ORF">ASCRUDRAFT_77249</name>
</gene>
<evidence type="ECO:0000313" key="18">
    <source>
        <dbReference type="EMBL" id="ODV59155.1"/>
    </source>
</evidence>
<evidence type="ECO:0000256" key="15">
    <source>
        <dbReference type="ARBA" id="ARBA00042568"/>
    </source>
</evidence>
<keyword evidence="12 17" id="KW-0456">Lyase</keyword>
<dbReference type="InParanoid" id="A0A1D2VC16"/>
<evidence type="ECO:0000256" key="1">
    <source>
        <dbReference type="ARBA" id="ARBA00001933"/>
    </source>
</evidence>
<dbReference type="GO" id="GO:0030149">
    <property type="term" value="P:sphingolipid catabolic process"/>
    <property type="evidence" value="ECO:0007669"/>
    <property type="project" value="TreeGrafter"/>
</dbReference>
<name>A0A1D2VC16_9ASCO</name>
<keyword evidence="19" id="KW-1185">Reference proteome</keyword>
<dbReference type="InterPro" id="IPR015424">
    <property type="entry name" value="PyrdxlP-dep_Trfase"/>
</dbReference>
<dbReference type="GO" id="GO:0005789">
    <property type="term" value="C:endoplasmic reticulum membrane"/>
    <property type="evidence" value="ECO:0007669"/>
    <property type="project" value="UniProtKB-SubCell"/>
</dbReference>
<keyword evidence="7 16" id="KW-0663">Pyridoxal phosphate</keyword>
<evidence type="ECO:0000256" key="11">
    <source>
        <dbReference type="ARBA" id="ARBA00023136"/>
    </source>
</evidence>
<feature type="modified residue" description="N6-(pyridoxal phosphate)lysine" evidence="16">
    <location>
        <position position="384"/>
    </location>
</feature>
<evidence type="ECO:0000256" key="10">
    <source>
        <dbReference type="ARBA" id="ARBA00023098"/>
    </source>
</evidence>
<dbReference type="STRING" id="1344418.A0A1D2VC16"/>
<comment type="pathway">
    <text evidence="4">Sphingolipid metabolism.</text>
</comment>
<dbReference type="OrthoDB" id="10254570at2759"/>
<dbReference type="InterPro" id="IPR002129">
    <property type="entry name" value="PyrdxlP-dep_de-COase"/>
</dbReference>
<dbReference type="RefSeq" id="XP_020045462.1">
    <property type="nucleotide sequence ID" value="XM_020193787.1"/>
</dbReference>
<reference evidence="19" key="1">
    <citation type="submission" date="2016-05" db="EMBL/GenBank/DDBJ databases">
        <title>Comparative genomics of biotechnologically important yeasts.</title>
        <authorList>
            <consortium name="DOE Joint Genome Institute"/>
            <person name="Riley R."/>
            <person name="Haridas S."/>
            <person name="Wolfe K.H."/>
            <person name="Lopes M.R."/>
            <person name="Hittinger C.T."/>
            <person name="Goker M."/>
            <person name="Salamov A."/>
            <person name="Wisecaver J."/>
            <person name="Long T.M."/>
            <person name="Aerts A.L."/>
            <person name="Barry K."/>
            <person name="Choi C."/>
            <person name="Clum A."/>
            <person name="Coughlan A.Y."/>
            <person name="Deshpande S."/>
            <person name="Douglass A.P."/>
            <person name="Hanson S.J."/>
            <person name="Klenk H.-P."/>
            <person name="Labutti K."/>
            <person name="Lapidus A."/>
            <person name="Lindquist E."/>
            <person name="Lipzen A."/>
            <person name="Meier-Kolthoff J.P."/>
            <person name="Ohm R.A."/>
            <person name="Otillar R.P."/>
            <person name="Pangilinan J."/>
            <person name="Peng Y."/>
            <person name="Rokas A."/>
            <person name="Rosa C.A."/>
            <person name="Scheuner C."/>
            <person name="Sibirny A.A."/>
            <person name="Slot J.C."/>
            <person name="Stielow J.B."/>
            <person name="Sun H."/>
            <person name="Kurtzman C.P."/>
            <person name="Blackwell M."/>
            <person name="Grigoriev I.V."/>
            <person name="Jeffries T.W."/>
        </authorList>
    </citation>
    <scope>NUCLEOTIDE SEQUENCE [LARGE SCALE GENOMIC DNA]</scope>
    <source>
        <strain evidence="19">DSM 1968</strain>
    </source>
</reference>
<dbReference type="InterPro" id="IPR015422">
    <property type="entry name" value="PyrdxlP-dep_Trfase_small"/>
</dbReference>
<dbReference type="PANTHER" id="PTHR42735">
    <property type="match status" value="1"/>
</dbReference>
<dbReference type="GO" id="GO:0030170">
    <property type="term" value="F:pyridoxal phosphate binding"/>
    <property type="evidence" value="ECO:0007669"/>
    <property type="project" value="InterPro"/>
</dbReference>
<keyword evidence="8" id="KW-0746">Sphingolipid metabolism</keyword>
<evidence type="ECO:0000256" key="17">
    <source>
        <dbReference type="RuleBase" id="RU000382"/>
    </source>
</evidence>
<keyword evidence="9" id="KW-1133">Transmembrane helix</keyword>
<dbReference type="Gene3D" id="3.90.1150.10">
    <property type="entry name" value="Aspartate Aminotransferase, domain 1"/>
    <property type="match status" value="1"/>
</dbReference>
<dbReference type="PANTHER" id="PTHR42735:SF6">
    <property type="entry name" value="SPHINGOSINE-1-PHOSPHATE LYASE 1"/>
    <property type="match status" value="1"/>
</dbReference>
<evidence type="ECO:0000256" key="2">
    <source>
        <dbReference type="ARBA" id="ARBA00004389"/>
    </source>
</evidence>
<dbReference type="GO" id="GO:0032541">
    <property type="term" value="C:cortical endoplasmic reticulum"/>
    <property type="evidence" value="ECO:0007669"/>
    <property type="project" value="EnsemblFungi"/>
</dbReference>
<comment type="cofactor">
    <cofactor evidence="1 16 17">
        <name>pyridoxal 5'-phosphate</name>
        <dbReference type="ChEBI" id="CHEBI:597326"/>
    </cofactor>
</comment>
<keyword evidence="11" id="KW-0472">Membrane</keyword>
<keyword evidence="6" id="KW-0256">Endoplasmic reticulum</keyword>
<dbReference type="GO" id="GO:0097038">
    <property type="term" value="C:perinuclear endoplasmic reticulum"/>
    <property type="evidence" value="ECO:0007669"/>
    <property type="project" value="EnsemblFungi"/>
</dbReference>
<evidence type="ECO:0000256" key="3">
    <source>
        <dbReference type="ARBA" id="ARBA00004760"/>
    </source>
</evidence>
<dbReference type="Gene3D" id="3.40.640.10">
    <property type="entry name" value="Type I PLP-dependent aspartate aminotransferase-like (Major domain)"/>
    <property type="match status" value="1"/>
</dbReference>
<dbReference type="EMBL" id="KV454487">
    <property type="protein sequence ID" value="ODV59155.1"/>
    <property type="molecule type" value="Genomic_DNA"/>
</dbReference>
<dbReference type="GO" id="GO:0042802">
    <property type="term" value="F:identical protein binding"/>
    <property type="evidence" value="ECO:0007669"/>
    <property type="project" value="EnsemblFungi"/>
</dbReference>
<evidence type="ECO:0000256" key="5">
    <source>
        <dbReference type="ARBA" id="ARBA00022692"/>
    </source>
</evidence>
<evidence type="ECO:0000256" key="9">
    <source>
        <dbReference type="ARBA" id="ARBA00022989"/>
    </source>
</evidence>
<dbReference type="GO" id="GO:0008117">
    <property type="term" value="F:sphinganine-1-phosphate aldolase activity"/>
    <property type="evidence" value="ECO:0007669"/>
    <property type="project" value="UniProtKB-EC"/>
</dbReference>
<evidence type="ECO:0000256" key="12">
    <source>
        <dbReference type="ARBA" id="ARBA00023239"/>
    </source>
</evidence>
<protein>
    <recommendedName>
        <fullName evidence="14">sphinganine-1-phosphate aldolase</fullName>
        <ecNumber evidence="14">4.1.2.27</ecNumber>
    </recommendedName>
    <alternativeName>
        <fullName evidence="15">Sphingosine-1-phosphate aldolase</fullName>
    </alternativeName>
</protein>
<dbReference type="InterPro" id="IPR015421">
    <property type="entry name" value="PyrdxlP-dep_Trfase_major"/>
</dbReference>
<proteinExistence type="inferred from homology"/>
<dbReference type="GO" id="GO:0009267">
    <property type="term" value="P:cellular response to starvation"/>
    <property type="evidence" value="ECO:0007669"/>
    <property type="project" value="EnsemblFungi"/>
</dbReference>
<evidence type="ECO:0000256" key="4">
    <source>
        <dbReference type="ARBA" id="ARBA00004991"/>
    </source>
</evidence>
<keyword evidence="10" id="KW-0443">Lipid metabolism</keyword>
<dbReference type="GeneID" id="30967423"/>
<organism evidence="18 19">
    <name type="scientific">Ascoidea rubescens DSM 1968</name>
    <dbReference type="NCBI Taxonomy" id="1344418"/>
    <lineage>
        <taxon>Eukaryota</taxon>
        <taxon>Fungi</taxon>
        <taxon>Dikarya</taxon>
        <taxon>Ascomycota</taxon>
        <taxon>Saccharomycotina</taxon>
        <taxon>Saccharomycetes</taxon>
        <taxon>Ascoideaceae</taxon>
        <taxon>Ascoidea</taxon>
    </lineage>
</organism>
<dbReference type="GO" id="GO:0019722">
    <property type="term" value="P:calcium-mediated signaling"/>
    <property type="evidence" value="ECO:0007669"/>
    <property type="project" value="EnsemblFungi"/>
</dbReference>
<dbReference type="SUPFAM" id="SSF53383">
    <property type="entry name" value="PLP-dependent transferases"/>
    <property type="match status" value="1"/>
</dbReference>
<comment type="subcellular location">
    <subcellularLocation>
        <location evidence="2">Endoplasmic reticulum membrane</location>
        <topology evidence="2">Single-pass membrane protein</topology>
    </subcellularLocation>
</comment>